<dbReference type="GO" id="GO:0047536">
    <property type="term" value="F:2-aminoadipate transaminase activity"/>
    <property type="evidence" value="ECO:0007669"/>
    <property type="project" value="TreeGrafter"/>
</dbReference>
<gene>
    <name evidence="11" type="ORF">ASPZODRAFT_64803</name>
</gene>
<keyword evidence="12" id="KW-1185">Reference proteome</keyword>
<evidence type="ECO:0000313" key="11">
    <source>
        <dbReference type="EMBL" id="OJJ47237.1"/>
    </source>
</evidence>
<evidence type="ECO:0000256" key="8">
    <source>
        <dbReference type="ARBA" id="ARBA00051993"/>
    </source>
</evidence>
<dbReference type="SUPFAM" id="SSF53383">
    <property type="entry name" value="PLP-dependent transferases"/>
    <property type="match status" value="1"/>
</dbReference>
<dbReference type="InterPro" id="IPR015421">
    <property type="entry name" value="PyrdxlP-dep_Trfase_major"/>
</dbReference>
<dbReference type="GO" id="GO:0005737">
    <property type="term" value="C:cytoplasm"/>
    <property type="evidence" value="ECO:0007669"/>
    <property type="project" value="UniProtKB-SubCell"/>
</dbReference>
<keyword evidence="5" id="KW-0032">Aminotransferase</keyword>
<dbReference type="CDD" id="cd00609">
    <property type="entry name" value="AAT_like"/>
    <property type="match status" value="1"/>
</dbReference>
<dbReference type="PANTHER" id="PTHR42790:SF21">
    <property type="entry name" value="AROMATIC_AMINOADIPATE AMINOTRANSFERASE 1"/>
    <property type="match status" value="1"/>
</dbReference>
<evidence type="ECO:0000256" key="5">
    <source>
        <dbReference type="ARBA" id="ARBA00022576"/>
    </source>
</evidence>
<protein>
    <recommendedName>
        <fullName evidence="9">aromatic-amino-acid transaminase</fullName>
        <ecNumber evidence="9">2.6.1.57</ecNumber>
    </recommendedName>
</protein>
<reference evidence="12" key="1">
    <citation type="journal article" date="2017" name="Genome Biol.">
        <title>Comparative genomics reveals high biological diversity and specific adaptations in the industrially and medically important fungal genus Aspergillus.</title>
        <authorList>
            <person name="de Vries R.P."/>
            <person name="Riley R."/>
            <person name="Wiebenga A."/>
            <person name="Aguilar-Osorio G."/>
            <person name="Amillis S."/>
            <person name="Uchima C.A."/>
            <person name="Anderluh G."/>
            <person name="Asadollahi M."/>
            <person name="Askin M."/>
            <person name="Barry K."/>
            <person name="Battaglia E."/>
            <person name="Bayram O."/>
            <person name="Benocci T."/>
            <person name="Braus-Stromeyer S.A."/>
            <person name="Caldana C."/>
            <person name="Canovas D."/>
            <person name="Cerqueira G.C."/>
            <person name="Chen F."/>
            <person name="Chen W."/>
            <person name="Choi C."/>
            <person name="Clum A."/>
            <person name="Dos Santos R.A."/>
            <person name="Damasio A.R."/>
            <person name="Diallinas G."/>
            <person name="Emri T."/>
            <person name="Fekete E."/>
            <person name="Flipphi M."/>
            <person name="Freyberg S."/>
            <person name="Gallo A."/>
            <person name="Gournas C."/>
            <person name="Habgood R."/>
            <person name="Hainaut M."/>
            <person name="Harispe M.L."/>
            <person name="Henrissat B."/>
            <person name="Hilden K.S."/>
            <person name="Hope R."/>
            <person name="Hossain A."/>
            <person name="Karabika E."/>
            <person name="Karaffa L."/>
            <person name="Karanyi Z."/>
            <person name="Krasevec N."/>
            <person name="Kuo A."/>
            <person name="Kusch H."/>
            <person name="LaButti K."/>
            <person name="Lagendijk E.L."/>
            <person name="Lapidus A."/>
            <person name="Levasseur A."/>
            <person name="Lindquist E."/>
            <person name="Lipzen A."/>
            <person name="Logrieco A.F."/>
            <person name="MacCabe A."/>
            <person name="Maekelae M.R."/>
            <person name="Malavazi I."/>
            <person name="Melin P."/>
            <person name="Meyer V."/>
            <person name="Mielnichuk N."/>
            <person name="Miskei M."/>
            <person name="Molnar A.P."/>
            <person name="Mule G."/>
            <person name="Ngan C.Y."/>
            <person name="Orejas M."/>
            <person name="Orosz E."/>
            <person name="Ouedraogo J.P."/>
            <person name="Overkamp K.M."/>
            <person name="Park H.-S."/>
            <person name="Perrone G."/>
            <person name="Piumi F."/>
            <person name="Punt P.J."/>
            <person name="Ram A.F."/>
            <person name="Ramon A."/>
            <person name="Rauscher S."/>
            <person name="Record E."/>
            <person name="Riano-Pachon D.M."/>
            <person name="Robert V."/>
            <person name="Roehrig J."/>
            <person name="Ruller R."/>
            <person name="Salamov A."/>
            <person name="Salih N.S."/>
            <person name="Samson R.A."/>
            <person name="Sandor E."/>
            <person name="Sanguinetti M."/>
            <person name="Schuetze T."/>
            <person name="Sepcic K."/>
            <person name="Shelest E."/>
            <person name="Sherlock G."/>
            <person name="Sophianopoulou V."/>
            <person name="Squina F.M."/>
            <person name="Sun H."/>
            <person name="Susca A."/>
            <person name="Todd R.B."/>
            <person name="Tsang A."/>
            <person name="Unkles S.E."/>
            <person name="van de Wiele N."/>
            <person name="van Rossen-Uffink D."/>
            <person name="Oliveira J.V."/>
            <person name="Vesth T.C."/>
            <person name="Visser J."/>
            <person name="Yu J.-H."/>
            <person name="Zhou M."/>
            <person name="Andersen M.R."/>
            <person name="Archer D.B."/>
            <person name="Baker S.E."/>
            <person name="Benoit I."/>
            <person name="Brakhage A.A."/>
            <person name="Braus G.H."/>
            <person name="Fischer R."/>
            <person name="Frisvad J.C."/>
            <person name="Goldman G.H."/>
            <person name="Houbraken J."/>
            <person name="Oakley B."/>
            <person name="Pocsi I."/>
            <person name="Scazzocchio C."/>
            <person name="Seiboth B."/>
            <person name="vanKuyk P.A."/>
            <person name="Wortman J."/>
            <person name="Dyer P.S."/>
            <person name="Grigoriev I.V."/>
        </authorList>
    </citation>
    <scope>NUCLEOTIDE SEQUENCE [LARGE SCALE GENOMIC DNA]</scope>
    <source>
        <strain evidence="12">CBS 506.65</strain>
    </source>
</reference>
<feature type="domain" description="Aminotransferase class I/classII large" evidence="10">
    <location>
        <begin position="148"/>
        <end position="519"/>
    </location>
</feature>
<evidence type="ECO:0000256" key="4">
    <source>
        <dbReference type="ARBA" id="ARBA00022490"/>
    </source>
</evidence>
<dbReference type="EMBL" id="KV878341">
    <property type="protein sequence ID" value="OJJ47237.1"/>
    <property type="molecule type" value="Genomic_DNA"/>
</dbReference>
<dbReference type="GO" id="GO:0019878">
    <property type="term" value="P:lysine biosynthetic process via aminoadipic acid"/>
    <property type="evidence" value="ECO:0007669"/>
    <property type="project" value="TreeGrafter"/>
</dbReference>
<dbReference type="STRING" id="1073090.A0A1L9SJA0"/>
<evidence type="ECO:0000313" key="12">
    <source>
        <dbReference type="Proteomes" id="UP000184188"/>
    </source>
</evidence>
<evidence type="ECO:0000256" key="6">
    <source>
        <dbReference type="ARBA" id="ARBA00022679"/>
    </source>
</evidence>
<dbReference type="EC" id="2.6.1.57" evidence="9"/>
<dbReference type="InterPro" id="IPR015424">
    <property type="entry name" value="PyrdxlP-dep_Trfase"/>
</dbReference>
<sequence length="529" mass="58933">MSPPALDVGSTGTPVSISPLTVDGIAALRAKGSKMPLGVAAGSSSDMFKSPACFAKPKAKRWDHVISLESRSRKSSTLKGAAKYMKNPGLISLGGGLPSADYFPFEHIDFKVPKVPQFSPEETKETGVLLKATKNDIREGKSLYDLEICLNYGQATGSAQMIRWVTEHTELIHNPPYSDWQCCLTPGSTAAWDSTLRLFCERGDYILMEEYTFVSALETALPLGVKGLPVGMDEEGLRPDALDEILSNWDETARGARKPFLLYTIPTGQNPTGATQSLERRKAVYQVAQKHGVYIIEDEPYYFLQMQPYAGAEGKAVPPPANHDEFLKSLVPSYLSIDVDGRVCRLESFSKVISPGSRVGWLVASEQIIERFTRQFEVSTQNPSGFSQIALYKLLDEQWGHAGYLDWLIHLRLEYTNRRDSLIHACEKYFPTDIVSWIPPAAGMFHWIEVDWRKHPKIASKTHDEIEEAIFMAAVERGVLVSRGSWFKADGSVKEEKMFFRATFATASEEQIFQAISRLADAVKQEFGL</sequence>
<dbReference type="GeneID" id="34615726"/>
<dbReference type="GO" id="GO:0008793">
    <property type="term" value="F:aromatic-amino-acid transaminase activity"/>
    <property type="evidence" value="ECO:0007669"/>
    <property type="project" value="TreeGrafter"/>
</dbReference>
<name>A0A1L9SJA0_9EURO</name>
<comment type="catalytic activity">
    <reaction evidence="8">
        <text>an aromatic L-alpha-amino acid + 2-oxoglutarate = an aromatic oxo-acid + L-glutamate</text>
        <dbReference type="Rhea" id="RHEA:17533"/>
        <dbReference type="ChEBI" id="CHEBI:16810"/>
        <dbReference type="ChEBI" id="CHEBI:29985"/>
        <dbReference type="ChEBI" id="CHEBI:73309"/>
        <dbReference type="ChEBI" id="CHEBI:84824"/>
        <dbReference type="EC" id="2.6.1.57"/>
    </reaction>
</comment>
<comment type="cofactor">
    <cofactor evidence="1">
        <name>pyridoxal 5'-phosphate</name>
        <dbReference type="ChEBI" id="CHEBI:597326"/>
    </cofactor>
</comment>
<dbReference type="PANTHER" id="PTHR42790">
    <property type="entry name" value="AMINOTRANSFERASE"/>
    <property type="match status" value="1"/>
</dbReference>
<accession>A0A1L9SJA0</accession>
<dbReference type="Proteomes" id="UP000184188">
    <property type="component" value="Unassembled WGS sequence"/>
</dbReference>
<evidence type="ECO:0000256" key="3">
    <source>
        <dbReference type="ARBA" id="ARBA00007441"/>
    </source>
</evidence>
<dbReference type="RefSeq" id="XP_022581747.1">
    <property type="nucleotide sequence ID" value="XM_022729262.1"/>
</dbReference>
<keyword evidence="6" id="KW-0808">Transferase</keyword>
<evidence type="ECO:0000256" key="9">
    <source>
        <dbReference type="ARBA" id="ARBA00067014"/>
    </source>
</evidence>
<comment type="subcellular location">
    <subcellularLocation>
        <location evidence="2">Cytoplasm</location>
    </subcellularLocation>
</comment>
<dbReference type="OrthoDB" id="691673at2759"/>
<evidence type="ECO:0000256" key="2">
    <source>
        <dbReference type="ARBA" id="ARBA00004496"/>
    </source>
</evidence>
<dbReference type="VEuPathDB" id="FungiDB:ASPZODRAFT_64803"/>
<evidence type="ECO:0000256" key="1">
    <source>
        <dbReference type="ARBA" id="ARBA00001933"/>
    </source>
</evidence>
<dbReference type="Pfam" id="PF00155">
    <property type="entry name" value="Aminotran_1_2"/>
    <property type="match status" value="1"/>
</dbReference>
<comment type="similarity">
    <text evidence="3">Belongs to the class-I pyridoxal-phosphate-dependent aminotransferase family.</text>
</comment>
<evidence type="ECO:0000259" key="10">
    <source>
        <dbReference type="Pfam" id="PF00155"/>
    </source>
</evidence>
<keyword evidence="7" id="KW-0663">Pyridoxal phosphate</keyword>
<organism evidence="11 12">
    <name type="scientific">Penicilliopsis zonata CBS 506.65</name>
    <dbReference type="NCBI Taxonomy" id="1073090"/>
    <lineage>
        <taxon>Eukaryota</taxon>
        <taxon>Fungi</taxon>
        <taxon>Dikarya</taxon>
        <taxon>Ascomycota</taxon>
        <taxon>Pezizomycotina</taxon>
        <taxon>Eurotiomycetes</taxon>
        <taxon>Eurotiomycetidae</taxon>
        <taxon>Eurotiales</taxon>
        <taxon>Aspergillaceae</taxon>
        <taxon>Penicilliopsis</taxon>
    </lineage>
</organism>
<dbReference type="InterPro" id="IPR050859">
    <property type="entry name" value="Class-I_PLP-dep_aminotransf"/>
</dbReference>
<dbReference type="AlphaFoldDB" id="A0A1L9SJA0"/>
<keyword evidence="4" id="KW-0963">Cytoplasm</keyword>
<dbReference type="GO" id="GO:0030170">
    <property type="term" value="F:pyridoxal phosphate binding"/>
    <property type="evidence" value="ECO:0007669"/>
    <property type="project" value="InterPro"/>
</dbReference>
<evidence type="ECO:0000256" key="7">
    <source>
        <dbReference type="ARBA" id="ARBA00022898"/>
    </source>
</evidence>
<dbReference type="FunFam" id="3.40.640.10:FF:000074">
    <property type="entry name" value="Aromatic amino acid aminotransferase"/>
    <property type="match status" value="1"/>
</dbReference>
<dbReference type="InterPro" id="IPR004839">
    <property type="entry name" value="Aminotransferase_I/II_large"/>
</dbReference>
<dbReference type="GO" id="GO:0006571">
    <property type="term" value="P:tyrosine biosynthetic process"/>
    <property type="evidence" value="ECO:0007669"/>
    <property type="project" value="TreeGrafter"/>
</dbReference>
<dbReference type="GO" id="GO:0009074">
    <property type="term" value="P:aromatic amino acid family catabolic process"/>
    <property type="evidence" value="ECO:0007669"/>
    <property type="project" value="TreeGrafter"/>
</dbReference>
<proteinExistence type="inferred from homology"/>
<dbReference type="Gene3D" id="3.40.640.10">
    <property type="entry name" value="Type I PLP-dependent aspartate aminotransferase-like (Major domain)"/>
    <property type="match status" value="1"/>
</dbReference>